<proteinExistence type="inferred from homology"/>
<dbReference type="AlphaFoldDB" id="A0A178MV83"/>
<keyword evidence="3" id="KW-0378">Hydrolase</keyword>
<dbReference type="InterPro" id="IPR038765">
    <property type="entry name" value="Papain-like_cys_pep_sf"/>
</dbReference>
<name>A0A178MV83_9PROT</name>
<keyword evidence="2" id="KW-0645">Protease</keyword>
<comment type="caution">
    <text evidence="6">The sequence shown here is derived from an EMBL/GenBank/DDBJ whole genome shotgun (WGS) entry which is preliminary data.</text>
</comment>
<dbReference type="InterPro" id="IPR000064">
    <property type="entry name" value="NLP_P60_dom"/>
</dbReference>
<gene>
    <name evidence="6" type="ORF">A6A04_13495</name>
</gene>
<dbReference type="SUPFAM" id="SSF54001">
    <property type="entry name" value="Cysteine proteinases"/>
    <property type="match status" value="1"/>
</dbReference>
<keyword evidence="7" id="KW-1185">Reference proteome</keyword>
<organism evidence="6 7">
    <name type="scientific">Paramagnetospirillum marisnigri</name>
    <dbReference type="NCBI Taxonomy" id="1285242"/>
    <lineage>
        <taxon>Bacteria</taxon>
        <taxon>Pseudomonadati</taxon>
        <taxon>Pseudomonadota</taxon>
        <taxon>Alphaproteobacteria</taxon>
        <taxon>Rhodospirillales</taxon>
        <taxon>Magnetospirillaceae</taxon>
        <taxon>Paramagnetospirillum</taxon>
    </lineage>
</organism>
<dbReference type="Gene3D" id="3.90.1720.10">
    <property type="entry name" value="endopeptidase domain like (from Nostoc punctiforme)"/>
    <property type="match status" value="1"/>
</dbReference>
<dbReference type="GO" id="GO:0006508">
    <property type="term" value="P:proteolysis"/>
    <property type="evidence" value="ECO:0007669"/>
    <property type="project" value="UniProtKB-KW"/>
</dbReference>
<feature type="domain" description="NlpC/P60" evidence="5">
    <location>
        <begin position="1"/>
        <end position="131"/>
    </location>
</feature>
<dbReference type="RefSeq" id="WP_068489954.1">
    <property type="nucleotide sequence ID" value="NZ_LWQT01000038.1"/>
</dbReference>
<evidence type="ECO:0000256" key="1">
    <source>
        <dbReference type="ARBA" id="ARBA00007074"/>
    </source>
</evidence>
<dbReference type="EMBL" id="LWQT01000038">
    <property type="protein sequence ID" value="OAN53901.1"/>
    <property type="molecule type" value="Genomic_DNA"/>
</dbReference>
<evidence type="ECO:0000313" key="6">
    <source>
        <dbReference type="EMBL" id="OAN53901.1"/>
    </source>
</evidence>
<protein>
    <recommendedName>
        <fullName evidence="5">NlpC/P60 domain-containing protein</fullName>
    </recommendedName>
</protein>
<dbReference type="GO" id="GO:0008234">
    <property type="term" value="F:cysteine-type peptidase activity"/>
    <property type="evidence" value="ECO:0007669"/>
    <property type="project" value="UniProtKB-KW"/>
</dbReference>
<dbReference type="PROSITE" id="PS51935">
    <property type="entry name" value="NLPC_P60"/>
    <property type="match status" value="1"/>
</dbReference>
<dbReference type="STRING" id="1285242.A6A04_13495"/>
<accession>A0A178MV83</accession>
<dbReference type="Pfam" id="PF00877">
    <property type="entry name" value="NLPC_P60"/>
    <property type="match status" value="1"/>
</dbReference>
<evidence type="ECO:0000256" key="3">
    <source>
        <dbReference type="ARBA" id="ARBA00022801"/>
    </source>
</evidence>
<evidence type="ECO:0000259" key="5">
    <source>
        <dbReference type="PROSITE" id="PS51935"/>
    </source>
</evidence>
<evidence type="ECO:0000256" key="4">
    <source>
        <dbReference type="ARBA" id="ARBA00022807"/>
    </source>
</evidence>
<sequence>MPWTDDYIGLPFLADGRSRAGLDCWGLVRLVYFDRLGIDLPSKAGIYRDGSRDTLREIAAAMEAEAAKWRQVDDPRDCDVILMRSGPLHCHVGLWVGRNAMLHIMAGIDSTVEPIASLRRRNTVVGYFRHD</sequence>
<evidence type="ECO:0000313" key="7">
    <source>
        <dbReference type="Proteomes" id="UP000078428"/>
    </source>
</evidence>
<evidence type="ECO:0000256" key="2">
    <source>
        <dbReference type="ARBA" id="ARBA00022670"/>
    </source>
</evidence>
<dbReference type="Proteomes" id="UP000078428">
    <property type="component" value="Unassembled WGS sequence"/>
</dbReference>
<keyword evidence="4" id="KW-0788">Thiol protease</keyword>
<comment type="similarity">
    <text evidence="1">Belongs to the peptidase C40 family.</text>
</comment>
<reference evidence="6 7" key="1">
    <citation type="submission" date="2016-04" db="EMBL/GenBank/DDBJ databases">
        <title>Draft genome sequence of freshwater magnetotactic bacteria Magnetospirillum marisnigri SP-1 and Magnetospirillum moscoviense BB-1.</title>
        <authorList>
            <person name="Koziaeva V."/>
            <person name="Dziuba M.V."/>
            <person name="Ivanov T.M."/>
            <person name="Kuznetsov B."/>
            <person name="Grouzdev D.S."/>
        </authorList>
    </citation>
    <scope>NUCLEOTIDE SEQUENCE [LARGE SCALE GENOMIC DNA]</scope>
    <source>
        <strain evidence="6 7">SP-1</strain>
    </source>
</reference>
<dbReference type="OrthoDB" id="6058745at2"/>